<dbReference type="PROSITE" id="PS50195">
    <property type="entry name" value="PX"/>
    <property type="match status" value="1"/>
</dbReference>
<dbReference type="InterPro" id="IPR036028">
    <property type="entry name" value="SH3-like_dom_sf"/>
</dbReference>
<keyword evidence="5" id="KW-0968">Cytoplasmic vesicle</keyword>
<dbReference type="Pfam" id="PF00787">
    <property type="entry name" value="PX"/>
    <property type="match status" value="1"/>
</dbReference>
<dbReference type="Pfam" id="PF10456">
    <property type="entry name" value="BAR_3_WASP_bdg"/>
    <property type="match status" value="1"/>
</dbReference>
<dbReference type="SUPFAM" id="SSF50044">
    <property type="entry name" value="SH3-domain"/>
    <property type="match status" value="1"/>
</dbReference>
<keyword evidence="4" id="KW-0472">Membrane</keyword>
<dbReference type="Gene3D" id="2.30.30.40">
    <property type="entry name" value="SH3 Domains"/>
    <property type="match status" value="1"/>
</dbReference>
<dbReference type="SUPFAM" id="SSF64268">
    <property type="entry name" value="PX domain"/>
    <property type="match status" value="1"/>
</dbReference>
<dbReference type="SMART" id="SM00312">
    <property type="entry name" value="PX"/>
    <property type="match status" value="1"/>
</dbReference>
<evidence type="ECO:0000259" key="9">
    <source>
        <dbReference type="PROSITE" id="PS50195"/>
    </source>
</evidence>
<evidence type="ECO:0000256" key="7">
    <source>
        <dbReference type="SAM" id="MobiDB-lite"/>
    </source>
</evidence>
<dbReference type="CDD" id="cd06862">
    <property type="entry name" value="PX_SNX9_18_like"/>
    <property type="match status" value="1"/>
</dbReference>
<evidence type="ECO:0008006" key="12">
    <source>
        <dbReference type="Google" id="ProtNLM"/>
    </source>
</evidence>
<comment type="similarity">
    <text evidence="2">Belongs to the sorting nexin family.</text>
</comment>
<dbReference type="GO" id="GO:0097320">
    <property type="term" value="P:plasma membrane tubulation"/>
    <property type="evidence" value="ECO:0007669"/>
    <property type="project" value="TreeGrafter"/>
</dbReference>
<evidence type="ECO:0000313" key="11">
    <source>
        <dbReference type="Proteomes" id="UP000007875"/>
    </source>
</evidence>
<evidence type="ECO:0000256" key="5">
    <source>
        <dbReference type="ARBA" id="ARBA00023329"/>
    </source>
</evidence>
<evidence type="ECO:0000256" key="3">
    <source>
        <dbReference type="ARBA" id="ARBA00022443"/>
    </source>
</evidence>
<protein>
    <recommendedName>
        <fullName evidence="12">Sorting nexin</fullName>
    </recommendedName>
</protein>
<dbReference type="GO" id="GO:0016197">
    <property type="term" value="P:endosomal transport"/>
    <property type="evidence" value="ECO:0007669"/>
    <property type="project" value="TreeGrafter"/>
</dbReference>
<dbReference type="PANTHER" id="PTHR45827:SF1">
    <property type="entry name" value="SORTING NEXIN"/>
    <property type="match status" value="1"/>
</dbReference>
<feature type="region of interest" description="Disordered" evidence="7">
    <location>
        <begin position="101"/>
        <end position="139"/>
    </location>
</feature>
<dbReference type="FunFam" id="3.30.1520.10:FF:000004">
    <property type="entry name" value="Sorting nexin"/>
    <property type="match status" value="1"/>
</dbReference>
<dbReference type="GO" id="GO:0030659">
    <property type="term" value="C:cytoplasmic vesicle membrane"/>
    <property type="evidence" value="ECO:0007669"/>
    <property type="project" value="UniProtKB-SubCell"/>
</dbReference>
<evidence type="ECO:0000256" key="4">
    <source>
        <dbReference type="ARBA" id="ARBA00023136"/>
    </source>
</evidence>
<dbReference type="Gene3D" id="3.30.1520.10">
    <property type="entry name" value="Phox-like domain"/>
    <property type="match status" value="1"/>
</dbReference>
<accession>H2ZEV2</accession>
<dbReference type="InterPro" id="IPR036871">
    <property type="entry name" value="PX_dom_sf"/>
</dbReference>
<dbReference type="PROSITE" id="PS50002">
    <property type="entry name" value="SH3"/>
    <property type="match status" value="1"/>
</dbReference>
<feature type="compositionally biased region" description="Polar residues" evidence="7">
    <location>
        <begin position="101"/>
        <end position="125"/>
    </location>
</feature>
<evidence type="ECO:0000313" key="10">
    <source>
        <dbReference type="Ensembl" id="ENSCSAVP00000016118.1"/>
    </source>
</evidence>
<dbReference type="AlphaFoldDB" id="H2ZEV2"/>
<dbReference type="HOGENOM" id="CLU_798288_0_0_1"/>
<dbReference type="GeneTree" id="ENSGT00940000166896"/>
<dbReference type="InterPro" id="IPR001452">
    <property type="entry name" value="SH3_domain"/>
</dbReference>
<evidence type="ECO:0000259" key="8">
    <source>
        <dbReference type="PROSITE" id="PS50002"/>
    </source>
</evidence>
<feature type="domain" description="PX" evidence="9">
    <location>
        <begin position="193"/>
        <end position="304"/>
    </location>
</feature>
<proteinExistence type="inferred from homology"/>
<keyword evidence="11" id="KW-1185">Reference proteome</keyword>
<keyword evidence="3 6" id="KW-0728">SH3 domain</keyword>
<dbReference type="InterPro" id="IPR019497">
    <property type="entry name" value="Sorting_nexin_WASP-bd-dom"/>
</dbReference>
<dbReference type="InterPro" id="IPR001683">
    <property type="entry name" value="PX_dom"/>
</dbReference>
<sequence>FSSGEIITVTNKEVGEGWWEGHKADGTVGLFPETYVEAFESTETIPQPATLSTEQIPQADDPFGFTAPFPSESWEEAAVEQSAAVPQNTNNDWNAWENTNQAASAPQQPDVSPTHSQRSQGSVVTSSLPPSSPIKRTDRKTTIRVGNFITSLTKTAAESFVLGENNVTVSPSSMIQVIPGLDGPMWENNPQPFTCSVTNPVKESKFSGLKSFIAYTITPSHTNASVPRRFKHFDWLYEQLVRKFGVSISVPQLPDKQITGRYEDDFIEGRRVQLQTWLCRIALHPVISRSDVFAHFVTSKEDEKAWKQGKRKAEKDEAVGGAFF</sequence>
<dbReference type="GO" id="GO:0006897">
    <property type="term" value="P:endocytosis"/>
    <property type="evidence" value="ECO:0007669"/>
    <property type="project" value="TreeGrafter"/>
</dbReference>
<reference evidence="11" key="1">
    <citation type="submission" date="2003-08" db="EMBL/GenBank/DDBJ databases">
        <authorList>
            <person name="Birren B."/>
            <person name="Nusbaum C."/>
            <person name="Abebe A."/>
            <person name="Abouelleil A."/>
            <person name="Adekoya E."/>
            <person name="Ait-zahra M."/>
            <person name="Allen N."/>
            <person name="Allen T."/>
            <person name="An P."/>
            <person name="Anderson M."/>
            <person name="Anderson S."/>
            <person name="Arachchi H."/>
            <person name="Armbruster J."/>
            <person name="Bachantsang P."/>
            <person name="Baldwin J."/>
            <person name="Barry A."/>
            <person name="Bayul T."/>
            <person name="Blitshsteyn B."/>
            <person name="Bloom T."/>
            <person name="Blye J."/>
            <person name="Boguslavskiy L."/>
            <person name="Borowsky M."/>
            <person name="Boukhgalter B."/>
            <person name="Brunache A."/>
            <person name="Butler J."/>
            <person name="Calixte N."/>
            <person name="Calvo S."/>
            <person name="Camarata J."/>
            <person name="Campo K."/>
            <person name="Chang J."/>
            <person name="Cheshatsang Y."/>
            <person name="Citroen M."/>
            <person name="Collymore A."/>
            <person name="Considine T."/>
            <person name="Cook A."/>
            <person name="Cooke P."/>
            <person name="Corum B."/>
            <person name="Cuomo C."/>
            <person name="David R."/>
            <person name="Dawoe T."/>
            <person name="Degray S."/>
            <person name="Dodge S."/>
            <person name="Dooley K."/>
            <person name="Dorje P."/>
            <person name="Dorjee K."/>
            <person name="Dorris L."/>
            <person name="Duffey N."/>
            <person name="Dupes A."/>
            <person name="Elkins T."/>
            <person name="Engels R."/>
            <person name="Erickson J."/>
            <person name="Farina A."/>
            <person name="Faro S."/>
            <person name="Ferreira P."/>
            <person name="Fischer H."/>
            <person name="Fitzgerald M."/>
            <person name="Foley K."/>
            <person name="Gage D."/>
            <person name="Galagan J."/>
            <person name="Gearin G."/>
            <person name="Gnerre S."/>
            <person name="Gnirke A."/>
            <person name="Goyette A."/>
            <person name="Graham J."/>
            <person name="Grandbois E."/>
            <person name="Gyaltsen K."/>
            <person name="Hafez N."/>
            <person name="Hagopian D."/>
            <person name="Hagos B."/>
            <person name="Hall J."/>
            <person name="Hatcher B."/>
            <person name="Heller A."/>
            <person name="Higgins H."/>
            <person name="Honan T."/>
            <person name="Horn A."/>
            <person name="Houde N."/>
            <person name="Hughes L."/>
            <person name="Hulme W."/>
            <person name="Husby E."/>
            <person name="Iliev I."/>
            <person name="Jaffe D."/>
            <person name="Jones C."/>
            <person name="Kamal M."/>
            <person name="Kamat A."/>
            <person name="Kamvysselis M."/>
            <person name="Karlsson E."/>
            <person name="Kells C."/>
            <person name="Kieu A."/>
            <person name="Kisner P."/>
            <person name="Kodira C."/>
            <person name="Kulbokas E."/>
            <person name="Labutti K."/>
            <person name="Lama D."/>
            <person name="Landers T."/>
            <person name="Leger J."/>
            <person name="Levine S."/>
            <person name="Lewis D."/>
            <person name="Lewis T."/>
            <person name="Lindblad-toh K."/>
            <person name="Liu X."/>
            <person name="Lokyitsang T."/>
            <person name="Lokyitsang Y."/>
            <person name="Lucien O."/>
            <person name="Lui A."/>
            <person name="Ma L.J."/>
            <person name="Mabbitt R."/>
            <person name="Macdonald J."/>
            <person name="Maclean C."/>
            <person name="Major J."/>
            <person name="Manning J."/>
            <person name="Marabella R."/>
            <person name="Maru K."/>
            <person name="Matthews C."/>
            <person name="Mauceli E."/>
            <person name="Mccarthy M."/>
            <person name="Mcdonough S."/>
            <person name="Mcghee T."/>
            <person name="Meldrim J."/>
            <person name="Meneus L."/>
            <person name="Mesirov J."/>
            <person name="Mihalev A."/>
            <person name="Mihova T."/>
            <person name="Mikkelsen T."/>
            <person name="Mlenga V."/>
            <person name="Moru K."/>
            <person name="Mozes J."/>
            <person name="Mulrain L."/>
            <person name="Munson G."/>
            <person name="Naylor J."/>
            <person name="Newes C."/>
            <person name="Nguyen C."/>
            <person name="Nguyen N."/>
            <person name="Nguyen T."/>
            <person name="Nicol R."/>
            <person name="Nielsen C."/>
            <person name="Nizzari M."/>
            <person name="Norbu C."/>
            <person name="Norbu N."/>
            <person name="O'donnell P."/>
            <person name="Okoawo O."/>
            <person name="O'leary S."/>
            <person name="Omotosho B."/>
            <person name="O'neill K."/>
            <person name="Osman S."/>
            <person name="Parker S."/>
            <person name="Perrin D."/>
            <person name="Phunkhang P."/>
            <person name="Piqani B."/>
            <person name="Purcell S."/>
            <person name="Rachupka T."/>
            <person name="Ramasamy U."/>
            <person name="Rameau R."/>
            <person name="Ray V."/>
            <person name="Raymond C."/>
            <person name="Retta R."/>
            <person name="Richardson S."/>
            <person name="Rise C."/>
            <person name="Rodriguez J."/>
            <person name="Rogers J."/>
            <person name="Rogov P."/>
            <person name="Rutman M."/>
            <person name="Schupbach R."/>
            <person name="Seaman C."/>
            <person name="Settipalli S."/>
            <person name="Sharpe T."/>
            <person name="Sheridan J."/>
            <person name="Sherpa N."/>
            <person name="Shi J."/>
            <person name="Smirnov S."/>
            <person name="Smith C."/>
            <person name="Sougnez C."/>
            <person name="Spencer B."/>
            <person name="Stalker J."/>
            <person name="Stange-thomann N."/>
            <person name="Stavropoulos S."/>
            <person name="Stetson K."/>
            <person name="Stone C."/>
            <person name="Stone S."/>
            <person name="Stubbs M."/>
            <person name="Talamas J."/>
            <person name="Tchuinga P."/>
            <person name="Tenzing P."/>
            <person name="Tesfaye S."/>
            <person name="Theodore J."/>
            <person name="Thoulutsang Y."/>
            <person name="Topham K."/>
            <person name="Towey S."/>
            <person name="Tsamla T."/>
            <person name="Tsomo N."/>
            <person name="Vallee D."/>
            <person name="Vassiliev H."/>
            <person name="Venkataraman V."/>
            <person name="Vinson J."/>
            <person name="Vo A."/>
            <person name="Wade C."/>
            <person name="Wang S."/>
            <person name="Wangchuk T."/>
            <person name="Wangdi T."/>
            <person name="Whittaker C."/>
            <person name="Wilkinson J."/>
            <person name="Wu Y."/>
            <person name="Wyman D."/>
            <person name="Yadav S."/>
            <person name="Yang S."/>
            <person name="Yang X."/>
            <person name="Yeager S."/>
            <person name="Yee E."/>
            <person name="Young G."/>
            <person name="Zainoun J."/>
            <person name="Zembeck L."/>
            <person name="Zimmer A."/>
            <person name="Zody M."/>
            <person name="Lander E."/>
        </authorList>
    </citation>
    <scope>NUCLEOTIDE SEQUENCE [LARGE SCALE GENOMIC DNA]</scope>
</reference>
<reference evidence="10" key="3">
    <citation type="submission" date="2025-09" db="UniProtKB">
        <authorList>
            <consortium name="Ensembl"/>
        </authorList>
    </citation>
    <scope>IDENTIFICATION</scope>
</reference>
<reference evidence="10" key="2">
    <citation type="submission" date="2025-08" db="UniProtKB">
        <authorList>
            <consortium name="Ensembl"/>
        </authorList>
    </citation>
    <scope>IDENTIFICATION</scope>
</reference>
<dbReference type="Proteomes" id="UP000007875">
    <property type="component" value="Unassembled WGS sequence"/>
</dbReference>
<dbReference type="Pfam" id="PF14604">
    <property type="entry name" value="SH3_9"/>
    <property type="match status" value="1"/>
</dbReference>
<feature type="domain" description="SH3" evidence="8">
    <location>
        <begin position="1"/>
        <end position="41"/>
    </location>
</feature>
<dbReference type="GO" id="GO:0035091">
    <property type="term" value="F:phosphatidylinositol binding"/>
    <property type="evidence" value="ECO:0007669"/>
    <property type="project" value="InterPro"/>
</dbReference>
<evidence type="ECO:0000256" key="6">
    <source>
        <dbReference type="PROSITE-ProRule" id="PRU00192"/>
    </source>
</evidence>
<evidence type="ECO:0000256" key="1">
    <source>
        <dbReference type="ARBA" id="ARBA00004156"/>
    </source>
</evidence>
<dbReference type="PANTHER" id="PTHR45827">
    <property type="entry name" value="SORTING NEXIN"/>
    <property type="match status" value="1"/>
</dbReference>
<organism evidence="10 11">
    <name type="scientific">Ciona savignyi</name>
    <name type="common">Pacific transparent sea squirt</name>
    <dbReference type="NCBI Taxonomy" id="51511"/>
    <lineage>
        <taxon>Eukaryota</taxon>
        <taxon>Metazoa</taxon>
        <taxon>Chordata</taxon>
        <taxon>Tunicata</taxon>
        <taxon>Ascidiacea</taxon>
        <taxon>Phlebobranchia</taxon>
        <taxon>Cionidae</taxon>
        <taxon>Ciona</taxon>
    </lineage>
</organism>
<comment type="subcellular location">
    <subcellularLocation>
        <location evidence="1">Cytoplasmic vesicle membrane</location>
    </subcellularLocation>
</comment>
<evidence type="ECO:0000256" key="2">
    <source>
        <dbReference type="ARBA" id="ARBA00010883"/>
    </source>
</evidence>
<dbReference type="GO" id="GO:0005886">
    <property type="term" value="C:plasma membrane"/>
    <property type="evidence" value="ECO:0007669"/>
    <property type="project" value="TreeGrafter"/>
</dbReference>
<dbReference type="Ensembl" id="ENSCSAVT00000016299.1">
    <property type="protein sequence ID" value="ENSCSAVP00000016118.1"/>
    <property type="gene ID" value="ENSCSAVG00000009486.1"/>
</dbReference>
<name>H2ZEV2_CIOSA</name>